<protein>
    <submittedName>
        <fullName evidence="2">Uncharacterized protein</fullName>
    </submittedName>
</protein>
<organism evidence="2 3">
    <name type="scientific">Bacillus pseudomycoides</name>
    <dbReference type="NCBI Taxonomy" id="64104"/>
    <lineage>
        <taxon>Bacteria</taxon>
        <taxon>Bacillati</taxon>
        <taxon>Bacillota</taxon>
        <taxon>Bacilli</taxon>
        <taxon>Bacillales</taxon>
        <taxon>Bacillaceae</taxon>
        <taxon>Bacillus</taxon>
        <taxon>Bacillus cereus group</taxon>
    </lineage>
</organism>
<comment type="caution">
    <text evidence="2">The sequence shown here is derived from an EMBL/GenBank/DDBJ whole genome shotgun (WGS) entry which is preliminary data.</text>
</comment>
<dbReference type="AlphaFoldDB" id="A0ABD6T145"/>
<name>A0ABD6T145_9BACI</name>
<proteinExistence type="predicted"/>
<keyword evidence="1" id="KW-1133">Transmembrane helix</keyword>
<dbReference type="EMBL" id="NUTL01000312">
    <property type="protein sequence ID" value="PHE82361.1"/>
    <property type="molecule type" value="Genomic_DNA"/>
</dbReference>
<feature type="transmembrane region" description="Helical" evidence="1">
    <location>
        <begin position="7"/>
        <end position="25"/>
    </location>
</feature>
<evidence type="ECO:0000313" key="2">
    <source>
        <dbReference type="EMBL" id="PHE82361.1"/>
    </source>
</evidence>
<sequence>MRKLSNMAIASIIVSVGLGMTIYYMQKAENKPVEGKLQAIYEIALNLEGIKEEILDEQREKQIEISNEIRKKIEDIKTEHIISSNDLKKY</sequence>
<evidence type="ECO:0000313" key="3">
    <source>
        <dbReference type="Proteomes" id="UP000221918"/>
    </source>
</evidence>
<keyword evidence="1" id="KW-0812">Transmembrane</keyword>
<reference evidence="2 3" key="1">
    <citation type="submission" date="2017-09" db="EMBL/GenBank/DDBJ databases">
        <title>Large-scale bioinformatics analysis of Bacillus genomes uncovers conserved roles of natural products in bacterial physiology.</title>
        <authorList>
            <consortium name="Agbiome Team Llc"/>
            <person name="Bleich R.M."/>
            <person name="Grubbs K.J."/>
            <person name="Santa Maria K.C."/>
            <person name="Allen S.E."/>
            <person name="Farag S."/>
            <person name="Shank E.A."/>
            <person name="Bowers A."/>
        </authorList>
    </citation>
    <scope>NUCLEOTIDE SEQUENCE [LARGE SCALE GENOMIC DNA]</scope>
    <source>
        <strain evidence="2 3">AFS037265</strain>
    </source>
</reference>
<dbReference type="RefSeq" id="WP_098187693.1">
    <property type="nucleotide sequence ID" value="NZ_JARMBS010000042.1"/>
</dbReference>
<evidence type="ECO:0000256" key="1">
    <source>
        <dbReference type="SAM" id="Phobius"/>
    </source>
</evidence>
<gene>
    <name evidence="2" type="ORF">COF81_31465</name>
</gene>
<dbReference type="Proteomes" id="UP000221918">
    <property type="component" value="Unassembled WGS sequence"/>
</dbReference>
<keyword evidence="1" id="KW-0472">Membrane</keyword>
<accession>A0ABD6T145</accession>